<proteinExistence type="predicted"/>
<evidence type="ECO:0000313" key="1">
    <source>
        <dbReference type="EMBL" id="CAG8568352.1"/>
    </source>
</evidence>
<evidence type="ECO:0000313" key="2">
    <source>
        <dbReference type="Proteomes" id="UP000789759"/>
    </source>
</evidence>
<organism evidence="1 2">
    <name type="scientific">Cetraspora pellucida</name>
    <dbReference type="NCBI Taxonomy" id="1433469"/>
    <lineage>
        <taxon>Eukaryota</taxon>
        <taxon>Fungi</taxon>
        <taxon>Fungi incertae sedis</taxon>
        <taxon>Mucoromycota</taxon>
        <taxon>Glomeromycotina</taxon>
        <taxon>Glomeromycetes</taxon>
        <taxon>Diversisporales</taxon>
        <taxon>Gigasporaceae</taxon>
        <taxon>Cetraspora</taxon>
    </lineage>
</organism>
<sequence length="298" mass="35053">KTTPSNNNEFEGQLENEIEKISFANIIEYISNKIANLEFTTGSTNSVHHSGVSKFYLACSQYHELECKYKESNHKRMVHFDCYRKLIISIDIAMKEAKIKLSHDFQHERPVDVTTPEEIKHEIIQNFYINSVQLRTHICQRFDATQITSKQINYWWFIFNQCFFKLDEDPFISTHCFLDDPNNSSKFCYKWNDNLTEPSNLIKISIEDEVLNSVSDNNLVEFDKNNEAFNPEIHQICEEKVLAVRCMANHLEQELAVNNFNYITHVVNNMDRLFAMLNDIETAQNQRIYNLTWRGSTP</sequence>
<feature type="non-terminal residue" evidence="1">
    <location>
        <position position="298"/>
    </location>
</feature>
<gene>
    <name evidence="1" type="ORF">CPELLU_LOCUS5533</name>
</gene>
<dbReference type="Proteomes" id="UP000789759">
    <property type="component" value="Unassembled WGS sequence"/>
</dbReference>
<dbReference type="OrthoDB" id="2436054at2759"/>
<reference evidence="1" key="1">
    <citation type="submission" date="2021-06" db="EMBL/GenBank/DDBJ databases">
        <authorList>
            <person name="Kallberg Y."/>
            <person name="Tangrot J."/>
            <person name="Rosling A."/>
        </authorList>
    </citation>
    <scope>NUCLEOTIDE SEQUENCE</scope>
    <source>
        <strain evidence="1">FL966</strain>
    </source>
</reference>
<dbReference type="EMBL" id="CAJVQA010003172">
    <property type="protein sequence ID" value="CAG8568352.1"/>
    <property type="molecule type" value="Genomic_DNA"/>
</dbReference>
<accession>A0A9N9BLE9</accession>
<keyword evidence="2" id="KW-1185">Reference proteome</keyword>
<name>A0A9N9BLE9_9GLOM</name>
<dbReference type="AlphaFoldDB" id="A0A9N9BLE9"/>
<comment type="caution">
    <text evidence="1">The sequence shown here is derived from an EMBL/GenBank/DDBJ whole genome shotgun (WGS) entry which is preliminary data.</text>
</comment>
<protein>
    <submittedName>
        <fullName evidence="1">3119_t:CDS:1</fullName>
    </submittedName>
</protein>